<sequence length="527" mass="61329">MLAIQGNCTVCKNDLDIITAGMVCSVCEKFYHGMCMHPPKRYEQIEEYVINTREWVCERCPSPDHDFEVRTGEDKEKVRQNAEILFQLREAIMMIDEIVSVITRKCDYLSTSAKMIRKQNSELRQRINLREAQSELPVTLKSWVQTRRMLKIGEVLPSVRSKYSSLDFYRLSKRYTHFKKDSNIGGPIRKHRTFVYKFLIKTPKRKKKHKVLEKLDAPPLRKKMLMFFLKIDEHHMRWPTQLILFASLILHTFVGAVVLYVIEGSHEKKFQEKILSRRSSISNEFSMVHNTFSKLEFNNSDSLLHNISANLLSSYYDFIESVILNHTRNSGFIVKDGNWDFLGSLFFCATTSMTVGFGDIVPVTDSGKIFTIIYALTGIPLFLTFASSLGKTFNDFMHLGSNKIYLRRKSTLFGYNYDVDEDFSGFPLWLFFVLYIVYVFVGSVLFMIGESWNFFKSYYFVVLTLATIGLGDAIPKNRKFLLGSIMFLIGGHVMTATAIHMIMWKLRKKFKIINTKLETRASEYYDR</sequence>
<dbReference type="InterPro" id="IPR013099">
    <property type="entry name" value="K_chnl_dom"/>
</dbReference>
<dbReference type="KEGG" id="clec:112126236"/>
<evidence type="ECO:0000256" key="4">
    <source>
        <dbReference type="ARBA" id="ARBA00022723"/>
    </source>
</evidence>
<evidence type="ECO:0000256" key="10">
    <source>
        <dbReference type="ARBA" id="ARBA00023303"/>
    </source>
</evidence>
<dbReference type="OrthoDB" id="297496at2759"/>
<protein>
    <recommendedName>
        <fullName evidence="14">PHD-type domain-containing protein</fullName>
    </recommendedName>
</protein>
<feature type="transmembrane region" description="Helical" evidence="13">
    <location>
        <begin position="426"/>
        <end position="446"/>
    </location>
</feature>
<feature type="transmembrane region" description="Helical" evidence="13">
    <location>
        <begin position="341"/>
        <end position="362"/>
    </location>
</feature>
<organism evidence="15 16">
    <name type="scientific">Cimex lectularius</name>
    <name type="common">Bed bug</name>
    <name type="synonym">Acanthia lectularia</name>
    <dbReference type="NCBI Taxonomy" id="79782"/>
    <lineage>
        <taxon>Eukaryota</taxon>
        <taxon>Metazoa</taxon>
        <taxon>Ecdysozoa</taxon>
        <taxon>Arthropoda</taxon>
        <taxon>Hexapoda</taxon>
        <taxon>Insecta</taxon>
        <taxon>Pterygota</taxon>
        <taxon>Neoptera</taxon>
        <taxon>Paraneoptera</taxon>
        <taxon>Hemiptera</taxon>
        <taxon>Heteroptera</taxon>
        <taxon>Panheteroptera</taxon>
        <taxon>Cimicomorpha</taxon>
        <taxon>Cimicidae</taxon>
        <taxon>Cimex</taxon>
    </lineage>
</organism>
<evidence type="ECO:0000256" key="8">
    <source>
        <dbReference type="ARBA" id="ARBA00023065"/>
    </source>
</evidence>
<evidence type="ECO:0000256" key="7">
    <source>
        <dbReference type="ARBA" id="ARBA00022989"/>
    </source>
</evidence>
<dbReference type="PANTHER" id="PTHR11003">
    <property type="entry name" value="POTASSIUM CHANNEL, SUBFAMILY K"/>
    <property type="match status" value="1"/>
</dbReference>
<evidence type="ECO:0000256" key="9">
    <source>
        <dbReference type="ARBA" id="ARBA00023136"/>
    </source>
</evidence>
<dbReference type="RefSeq" id="XP_024080677.1">
    <property type="nucleotide sequence ID" value="XM_024224909.1"/>
</dbReference>
<proteinExistence type="inferred from homology"/>
<comment type="similarity">
    <text evidence="12">Belongs to the two pore domain potassium channel (TC 1.A.1.8) family.</text>
</comment>
<evidence type="ECO:0000313" key="15">
    <source>
        <dbReference type="EnsemblMetazoa" id="XP_024080677.1"/>
    </source>
</evidence>
<dbReference type="InterPro" id="IPR011011">
    <property type="entry name" value="Znf_FYVE_PHD"/>
</dbReference>
<dbReference type="Pfam" id="PF00628">
    <property type="entry name" value="PHD"/>
    <property type="match status" value="1"/>
</dbReference>
<dbReference type="GO" id="GO:0022841">
    <property type="term" value="F:potassium ion leak channel activity"/>
    <property type="evidence" value="ECO:0007669"/>
    <property type="project" value="TreeGrafter"/>
</dbReference>
<evidence type="ECO:0000256" key="6">
    <source>
        <dbReference type="ARBA" id="ARBA00022833"/>
    </source>
</evidence>
<feature type="transmembrane region" description="Helical" evidence="13">
    <location>
        <begin position="480"/>
        <end position="504"/>
    </location>
</feature>
<dbReference type="InterPro" id="IPR003280">
    <property type="entry name" value="2pore_dom_K_chnl"/>
</dbReference>
<dbReference type="Gene3D" id="1.10.287.70">
    <property type="match status" value="1"/>
</dbReference>
<keyword evidence="6" id="KW-0862">Zinc</keyword>
<dbReference type="Pfam" id="PF07885">
    <property type="entry name" value="Ion_trans_2"/>
    <property type="match status" value="2"/>
</dbReference>
<dbReference type="GO" id="GO:0030322">
    <property type="term" value="P:stabilization of membrane potential"/>
    <property type="evidence" value="ECO:0007669"/>
    <property type="project" value="TreeGrafter"/>
</dbReference>
<dbReference type="SUPFAM" id="SSF57903">
    <property type="entry name" value="FYVE/PHD zinc finger"/>
    <property type="match status" value="1"/>
</dbReference>
<dbReference type="PANTHER" id="PTHR11003:SF335">
    <property type="entry name" value="POTASSIUM CHANNEL DOMAIN-CONTAINING PROTEIN"/>
    <property type="match status" value="1"/>
</dbReference>
<evidence type="ECO:0000256" key="1">
    <source>
        <dbReference type="ARBA" id="ARBA00004141"/>
    </source>
</evidence>
<dbReference type="GO" id="GO:0015271">
    <property type="term" value="F:outward rectifier potassium channel activity"/>
    <property type="evidence" value="ECO:0007669"/>
    <property type="project" value="TreeGrafter"/>
</dbReference>
<evidence type="ECO:0000313" key="16">
    <source>
        <dbReference type="Proteomes" id="UP000494040"/>
    </source>
</evidence>
<dbReference type="Proteomes" id="UP000494040">
    <property type="component" value="Unassembled WGS sequence"/>
</dbReference>
<feature type="transmembrane region" description="Helical" evidence="13">
    <location>
        <begin position="369"/>
        <end position="389"/>
    </location>
</feature>
<comment type="subcellular location">
    <subcellularLocation>
        <location evidence="1">Membrane</location>
        <topology evidence="1">Multi-pass membrane protein</topology>
    </subcellularLocation>
</comment>
<dbReference type="AlphaFoldDB" id="A0A8I6SCB1"/>
<feature type="transmembrane region" description="Helical" evidence="13">
    <location>
        <begin position="458"/>
        <end position="474"/>
    </location>
</feature>
<keyword evidence="10 12" id="KW-0407">Ion channel</keyword>
<keyword evidence="16" id="KW-1185">Reference proteome</keyword>
<keyword evidence="4" id="KW-0479">Metal-binding</keyword>
<evidence type="ECO:0000256" key="3">
    <source>
        <dbReference type="ARBA" id="ARBA00022692"/>
    </source>
</evidence>
<dbReference type="EnsemblMetazoa" id="XM_024224909.1">
    <property type="protein sequence ID" value="XP_024080677.1"/>
    <property type="gene ID" value="LOC112126236"/>
</dbReference>
<feature type="transmembrane region" description="Helical" evidence="13">
    <location>
        <begin position="242"/>
        <end position="262"/>
    </location>
</feature>
<keyword evidence="5 11" id="KW-0863">Zinc-finger</keyword>
<dbReference type="GO" id="GO:0005886">
    <property type="term" value="C:plasma membrane"/>
    <property type="evidence" value="ECO:0007669"/>
    <property type="project" value="TreeGrafter"/>
</dbReference>
<dbReference type="SUPFAM" id="SSF81324">
    <property type="entry name" value="Voltage-gated potassium channels"/>
    <property type="match status" value="2"/>
</dbReference>
<evidence type="ECO:0000256" key="2">
    <source>
        <dbReference type="ARBA" id="ARBA00022448"/>
    </source>
</evidence>
<dbReference type="Gene3D" id="3.30.40.10">
    <property type="entry name" value="Zinc/RING finger domain, C3HC4 (zinc finger)"/>
    <property type="match status" value="1"/>
</dbReference>
<keyword evidence="7 13" id="KW-1133">Transmembrane helix</keyword>
<dbReference type="GeneID" id="112126236"/>
<dbReference type="SMART" id="SM00249">
    <property type="entry name" value="PHD"/>
    <property type="match status" value="1"/>
</dbReference>
<keyword evidence="9 13" id="KW-0472">Membrane</keyword>
<keyword evidence="8 12" id="KW-0406">Ion transport</keyword>
<dbReference type="InterPro" id="IPR013083">
    <property type="entry name" value="Znf_RING/FYVE/PHD"/>
</dbReference>
<dbReference type="CDD" id="cd15489">
    <property type="entry name" value="PHD_SF"/>
    <property type="match status" value="1"/>
</dbReference>
<dbReference type="InterPro" id="IPR019786">
    <property type="entry name" value="Zinc_finger_PHD-type_CS"/>
</dbReference>
<keyword evidence="2 12" id="KW-0813">Transport</keyword>
<dbReference type="PRINTS" id="PR01333">
    <property type="entry name" value="2POREKCHANEL"/>
</dbReference>
<dbReference type="InterPro" id="IPR019787">
    <property type="entry name" value="Znf_PHD-finger"/>
</dbReference>
<dbReference type="InterPro" id="IPR001965">
    <property type="entry name" value="Znf_PHD"/>
</dbReference>
<name>A0A8I6SCB1_CIMLE</name>
<evidence type="ECO:0000256" key="5">
    <source>
        <dbReference type="ARBA" id="ARBA00022771"/>
    </source>
</evidence>
<evidence type="ECO:0000256" key="13">
    <source>
        <dbReference type="SAM" id="Phobius"/>
    </source>
</evidence>
<dbReference type="PROSITE" id="PS50016">
    <property type="entry name" value="ZF_PHD_2"/>
    <property type="match status" value="1"/>
</dbReference>
<evidence type="ECO:0000256" key="11">
    <source>
        <dbReference type="PROSITE-ProRule" id="PRU00146"/>
    </source>
</evidence>
<evidence type="ECO:0000259" key="14">
    <source>
        <dbReference type="PROSITE" id="PS50016"/>
    </source>
</evidence>
<keyword evidence="3 12" id="KW-0812">Transmembrane</keyword>
<dbReference type="GO" id="GO:0008270">
    <property type="term" value="F:zinc ion binding"/>
    <property type="evidence" value="ECO:0007669"/>
    <property type="project" value="UniProtKB-KW"/>
</dbReference>
<dbReference type="PROSITE" id="PS01359">
    <property type="entry name" value="ZF_PHD_1"/>
    <property type="match status" value="1"/>
</dbReference>
<feature type="domain" description="PHD-type" evidence="14">
    <location>
        <begin position="5"/>
        <end position="63"/>
    </location>
</feature>
<reference evidence="15" key="1">
    <citation type="submission" date="2022-01" db="UniProtKB">
        <authorList>
            <consortium name="EnsemblMetazoa"/>
        </authorList>
    </citation>
    <scope>IDENTIFICATION</scope>
</reference>
<evidence type="ECO:0000256" key="12">
    <source>
        <dbReference type="RuleBase" id="RU003857"/>
    </source>
</evidence>
<accession>A0A8I6SCB1</accession>